<dbReference type="EMBL" id="JBHTMB010000224">
    <property type="protein sequence ID" value="MFD1236439.1"/>
    <property type="molecule type" value="Genomic_DNA"/>
</dbReference>
<dbReference type="SUPFAM" id="SSF141130">
    <property type="entry name" value="Acetamidase/Formamidase-like"/>
    <property type="match status" value="1"/>
</dbReference>
<proteinExistence type="predicted"/>
<sequence length="112" mass="11602">MAPSTELRVRQAAREAELLGRGGAVTAPLADSAVPADPRIAAEGLRPIPPRETGGNLDVKQLTAGTTLLIPVATDGALFSVWRPTSRRCGGVRSSTTPSGSRSWTPTRTSPG</sequence>
<name>A0ABW3VML3_9PSEU</name>
<keyword evidence="3" id="KW-1185">Reference proteome</keyword>
<reference evidence="3" key="1">
    <citation type="journal article" date="2019" name="Int. J. Syst. Evol. Microbiol.">
        <title>The Global Catalogue of Microorganisms (GCM) 10K type strain sequencing project: providing services to taxonomists for standard genome sequencing and annotation.</title>
        <authorList>
            <consortium name="The Broad Institute Genomics Platform"/>
            <consortium name="The Broad Institute Genome Sequencing Center for Infectious Disease"/>
            <person name="Wu L."/>
            <person name="Ma J."/>
        </authorList>
    </citation>
    <scope>NUCLEOTIDE SEQUENCE [LARGE SCALE GENOMIC DNA]</scope>
    <source>
        <strain evidence="3">CCUG 49018</strain>
    </source>
</reference>
<gene>
    <name evidence="2" type="ORF">ACFQ34_24400</name>
</gene>
<evidence type="ECO:0000313" key="3">
    <source>
        <dbReference type="Proteomes" id="UP001597182"/>
    </source>
</evidence>
<dbReference type="Pfam" id="PF03069">
    <property type="entry name" value="FmdA_AmdA"/>
    <property type="match status" value="1"/>
</dbReference>
<evidence type="ECO:0000256" key="1">
    <source>
        <dbReference type="SAM" id="MobiDB-lite"/>
    </source>
</evidence>
<dbReference type="Gene3D" id="2.60.120.580">
    <property type="entry name" value="Acetamidase/Formamidase-like domains"/>
    <property type="match status" value="1"/>
</dbReference>
<evidence type="ECO:0000313" key="2">
    <source>
        <dbReference type="EMBL" id="MFD1236439.1"/>
    </source>
</evidence>
<organism evidence="2 3">
    <name type="scientific">Pseudonocardia benzenivorans</name>
    <dbReference type="NCBI Taxonomy" id="228005"/>
    <lineage>
        <taxon>Bacteria</taxon>
        <taxon>Bacillati</taxon>
        <taxon>Actinomycetota</taxon>
        <taxon>Actinomycetes</taxon>
        <taxon>Pseudonocardiales</taxon>
        <taxon>Pseudonocardiaceae</taxon>
        <taxon>Pseudonocardia</taxon>
    </lineage>
</organism>
<dbReference type="Proteomes" id="UP001597182">
    <property type="component" value="Unassembled WGS sequence"/>
</dbReference>
<accession>A0ABW3VML3</accession>
<feature type="compositionally biased region" description="Polar residues" evidence="1">
    <location>
        <begin position="93"/>
        <end position="112"/>
    </location>
</feature>
<feature type="region of interest" description="Disordered" evidence="1">
    <location>
        <begin position="87"/>
        <end position="112"/>
    </location>
</feature>
<dbReference type="RefSeq" id="WP_346091703.1">
    <property type="nucleotide sequence ID" value="NZ_BAABKS010000033.1"/>
</dbReference>
<comment type="caution">
    <text evidence="2">The sequence shown here is derived from an EMBL/GenBank/DDBJ whole genome shotgun (WGS) entry which is preliminary data.</text>
</comment>
<dbReference type="InterPro" id="IPR004304">
    <property type="entry name" value="FmdA_AmdA"/>
</dbReference>
<protein>
    <submittedName>
        <fullName evidence="2">Acetamidase/formamidase family protein</fullName>
    </submittedName>
</protein>